<protein>
    <recommendedName>
        <fullName evidence="2">Metallo-beta-lactamase domain-containing protein</fullName>
    </recommendedName>
</protein>
<dbReference type="Gene3D" id="3.60.15.10">
    <property type="entry name" value="Ribonuclease Z/Hydroxyacylglutathione hydrolase-like"/>
    <property type="match status" value="2"/>
</dbReference>
<proteinExistence type="predicted"/>
<dbReference type="AlphaFoldDB" id="X1HB95"/>
<reference evidence="1" key="1">
    <citation type="journal article" date="2014" name="Front. Microbiol.">
        <title>High frequency of phylogenetically diverse reductive dehalogenase-homologous genes in deep subseafloor sedimentary metagenomes.</title>
        <authorList>
            <person name="Kawai M."/>
            <person name="Futagami T."/>
            <person name="Toyoda A."/>
            <person name="Takaki Y."/>
            <person name="Nishi S."/>
            <person name="Hori S."/>
            <person name="Arai W."/>
            <person name="Tsubouchi T."/>
            <person name="Morono Y."/>
            <person name="Uchiyama I."/>
            <person name="Ito T."/>
            <person name="Fujiyama A."/>
            <person name="Inagaki F."/>
            <person name="Takami H."/>
        </authorList>
    </citation>
    <scope>NUCLEOTIDE SEQUENCE</scope>
    <source>
        <strain evidence="1">Expedition CK06-06</strain>
    </source>
</reference>
<sequence>MLIRIRFLGTSAELPFPRKGCFCSQCKEERKKHYHARHSSIYFQAEGCRVVIDCAEDILPKVKQLNPDAVLITHKHPDHYAKELENLDCPVLIGKEYSKAGVKFTPFKVKHSKLFPAVSYKISGKGFKIIYAPDILKCNWNEFSQADLAILGGSSFSTEIKRYSDGEEIGHASMKNLLARCKEQN</sequence>
<organism evidence="1">
    <name type="scientific">marine sediment metagenome</name>
    <dbReference type="NCBI Taxonomy" id="412755"/>
    <lineage>
        <taxon>unclassified sequences</taxon>
        <taxon>metagenomes</taxon>
        <taxon>ecological metagenomes</taxon>
    </lineage>
</organism>
<dbReference type="InterPro" id="IPR036866">
    <property type="entry name" value="RibonucZ/Hydroxyglut_hydro"/>
</dbReference>
<evidence type="ECO:0008006" key="2">
    <source>
        <dbReference type="Google" id="ProtNLM"/>
    </source>
</evidence>
<dbReference type="Pfam" id="PF13483">
    <property type="entry name" value="Lactamase_B_3"/>
    <property type="match status" value="1"/>
</dbReference>
<dbReference type="EMBL" id="BARU01008542">
    <property type="protein sequence ID" value="GAH42578.1"/>
    <property type="molecule type" value="Genomic_DNA"/>
</dbReference>
<feature type="non-terminal residue" evidence="1">
    <location>
        <position position="185"/>
    </location>
</feature>
<dbReference type="SUPFAM" id="SSF56281">
    <property type="entry name" value="Metallo-hydrolase/oxidoreductase"/>
    <property type="match status" value="1"/>
</dbReference>
<gene>
    <name evidence="1" type="ORF">S03H2_16685</name>
</gene>
<evidence type="ECO:0000313" key="1">
    <source>
        <dbReference type="EMBL" id="GAH42578.1"/>
    </source>
</evidence>
<accession>X1HB95</accession>
<name>X1HB95_9ZZZZ</name>
<comment type="caution">
    <text evidence="1">The sequence shown here is derived from an EMBL/GenBank/DDBJ whole genome shotgun (WGS) entry which is preliminary data.</text>
</comment>